<dbReference type="Proteomes" id="UP001195965">
    <property type="component" value="Chromosome"/>
</dbReference>
<protein>
    <submittedName>
        <fullName evidence="1">YdaS family helix-turn-helix protein</fullName>
    </submittedName>
</protein>
<accession>A0ACD5HIE9</accession>
<evidence type="ECO:0000313" key="2">
    <source>
        <dbReference type="Proteomes" id="UP001195965"/>
    </source>
</evidence>
<proteinExistence type="predicted"/>
<organism evidence="1 2">
    <name type="scientific">Acidithiobacillus montserratensis</name>
    <dbReference type="NCBI Taxonomy" id="2729135"/>
    <lineage>
        <taxon>Bacteria</taxon>
        <taxon>Pseudomonadati</taxon>
        <taxon>Pseudomonadota</taxon>
        <taxon>Acidithiobacillia</taxon>
        <taxon>Acidithiobacillales</taxon>
        <taxon>Acidithiobacillaceae</taxon>
        <taxon>Acidithiobacillus</taxon>
    </lineage>
</organism>
<keyword evidence="2" id="KW-1185">Reference proteome</keyword>
<reference evidence="1 2" key="1">
    <citation type="journal article" date="2021" name="ISME J.">
        <title>Genomic evolution of the class Acidithiobacillia: deep-branching Proteobacteria living in extreme acidic conditions.</title>
        <authorList>
            <person name="Moya-Beltran A."/>
            <person name="Beard S."/>
            <person name="Rojas-Villalobos C."/>
            <person name="Issotta F."/>
            <person name="Gallardo Y."/>
            <person name="Ulloa R."/>
            <person name="Giaveno A."/>
            <person name="Degli Esposti M."/>
            <person name="Johnson D.B."/>
            <person name="Quatrini R."/>
        </authorList>
    </citation>
    <scope>NUCLEOTIDE SEQUENCE [LARGE SCALE GENOMIC DNA]</scope>
    <source>
        <strain evidence="1 2">GG1-14</strain>
    </source>
</reference>
<name>A0ACD5HIE9_9PROT</name>
<dbReference type="EMBL" id="CP127526">
    <property type="protein sequence ID" value="XRI74700.1"/>
    <property type="molecule type" value="Genomic_DNA"/>
</dbReference>
<gene>
    <name evidence="1" type="ORF">HHS34_005760</name>
</gene>
<sequence length="67" mass="7377">MKHGGFPAVAKALGFNAEFLRQVAKKRRRVSADTALYIEAATDGDISKSDLRPDYWPPEESQNRGAA</sequence>
<evidence type="ECO:0000313" key="1">
    <source>
        <dbReference type="EMBL" id="XRI74700.1"/>
    </source>
</evidence>